<accession>A0A8H7ELV7</accession>
<evidence type="ECO:0000256" key="1">
    <source>
        <dbReference type="SAM" id="MobiDB-lite"/>
    </source>
</evidence>
<keyword evidence="3" id="KW-1185">Reference proteome</keyword>
<sequence>MQVRDWNVERSKLTARDRRLTGVVIGEEEEEDEGEDDSEVGGGNGFDMGRRSSTGVSGRDIEERELVESSSSFLTVLVFDTVAICRVLCHQLGEDKALVRSSFERDFKRRIRLERIECSFEIVEGGVDVLQDDQHPE</sequence>
<protein>
    <submittedName>
        <fullName evidence="2">Uncharacterized protein</fullName>
    </submittedName>
</protein>
<dbReference type="AlphaFoldDB" id="A0A8H7ELV7"/>
<evidence type="ECO:0000313" key="3">
    <source>
        <dbReference type="Proteomes" id="UP000605846"/>
    </source>
</evidence>
<name>A0A8H7ELV7_9FUNG</name>
<feature type="region of interest" description="Disordered" evidence="1">
    <location>
        <begin position="23"/>
        <end position="62"/>
    </location>
</feature>
<dbReference type="EMBL" id="JABAYA010000159">
    <property type="protein sequence ID" value="KAF7723240.1"/>
    <property type="molecule type" value="Genomic_DNA"/>
</dbReference>
<feature type="compositionally biased region" description="Acidic residues" evidence="1">
    <location>
        <begin position="26"/>
        <end position="39"/>
    </location>
</feature>
<evidence type="ECO:0000313" key="2">
    <source>
        <dbReference type="EMBL" id="KAF7723240.1"/>
    </source>
</evidence>
<organism evidence="2 3">
    <name type="scientific">Apophysomyces ossiformis</name>
    <dbReference type="NCBI Taxonomy" id="679940"/>
    <lineage>
        <taxon>Eukaryota</taxon>
        <taxon>Fungi</taxon>
        <taxon>Fungi incertae sedis</taxon>
        <taxon>Mucoromycota</taxon>
        <taxon>Mucoromycotina</taxon>
        <taxon>Mucoromycetes</taxon>
        <taxon>Mucorales</taxon>
        <taxon>Mucorineae</taxon>
        <taxon>Mucoraceae</taxon>
        <taxon>Apophysomyces</taxon>
    </lineage>
</organism>
<reference evidence="2" key="1">
    <citation type="submission" date="2020-01" db="EMBL/GenBank/DDBJ databases">
        <title>Genome Sequencing of Three Apophysomyces-Like Fungal Strains Confirms a Novel Fungal Genus in the Mucoromycota with divergent Burkholderia-like Endosymbiotic Bacteria.</title>
        <authorList>
            <person name="Stajich J.E."/>
            <person name="Macias A.M."/>
            <person name="Carter-House D."/>
            <person name="Lovett B."/>
            <person name="Kasson L.R."/>
            <person name="Berry K."/>
            <person name="Grigoriev I."/>
            <person name="Chang Y."/>
            <person name="Spatafora J."/>
            <person name="Kasson M.T."/>
        </authorList>
    </citation>
    <scope>NUCLEOTIDE SEQUENCE</scope>
    <source>
        <strain evidence="2">NRRL A-21654</strain>
    </source>
</reference>
<proteinExistence type="predicted"/>
<comment type="caution">
    <text evidence="2">The sequence shown here is derived from an EMBL/GenBank/DDBJ whole genome shotgun (WGS) entry which is preliminary data.</text>
</comment>
<dbReference type="Proteomes" id="UP000605846">
    <property type="component" value="Unassembled WGS sequence"/>
</dbReference>
<gene>
    <name evidence="2" type="ORF">EC973_002178</name>
</gene>